<feature type="domain" description="N-acetyltransferase" evidence="1">
    <location>
        <begin position="20"/>
        <end position="183"/>
    </location>
</feature>
<keyword evidence="3" id="KW-1185">Reference proteome</keyword>
<dbReference type="Gene3D" id="3.40.630.30">
    <property type="match status" value="1"/>
</dbReference>
<dbReference type="STRING" id="1460663.A0A177CH59"/>
<name>A0A177CH59_9PLEO</name>
<dbReference type="AlphaFoldDB" id="A0A177CH59"/>
<evidence type="ECO:0000259" key="1">
    <source>
        <dbReference type="PROSITE" id="PS51186"/>
    </source>
</evidence>
<dbReference type="GeneID" id="28762003"/>
<dbReference type="PROSITE" id="PS51186">
    <property type="entry name" value="GNAT"/>
    <property type="match status" value="1"/>
</dbReference>
<dbReference type="GO" id="GO:0016747">
    <property type="term" value="F:acyltransferase activity, transferring groups other than amino-acyl groups"/>
    <property type="evidence" value="ECO:0007669"/>
    <property type="project" value="InterPro"/>
</dbReference>
<evidence type="ECO:0000313" key="2">
    <source>
        <dbReference type="EMBL" id="OAG06282.1"/>
    </source>
</evidence>
<dbReference type="Pfam" id="PF00583">
    <property type="entry name" value="Acetyltransf_1"/>
    <property type="match status" value="1"/>
</dbReference>
<dbReference type="CDD" id="cd04301">
    <property type="entry name" value="NAT_SF"/>
    <property type="match status" value="1"/>
</dbReference>
<dbReference type="RefSeq" id="XP_018036647.1">
    <property type="nucleotide sequence ID" value="XM_018178517.1"/>
</dbReference>
<dbReference type="InterPro" id="IPR016181">
    <property type="entry name" value="Acyl_CoA_acyltransferase"/>
</dbReference>
<dbReference type="Proteomes" id="UP000077069">
    <property type="component" value="Unassembled WGS sequence"/>
</dbReference>
<organism evidence="2 3">
    <name type="scientific">Paraphaeosphaeria sporulosa</name>
    <dbReference type="NCBI Taxonomy" id="1460663"/>
    <lineage>
        <taxon>Eukaryota</taxon>
        <taxon>Fungi</taxon>
        <taxon>Dikarya</taxon>
        <taxon>Ascomycota</taxon>
        <taxon>Pezizomycotina</taxon>
        <taxon>Dothideomycetes</taxon>
        <taxon>Pleosporomycetidae</taxon>
        <taxon>Pleosporales</taxon>
        <taxon>Massarineae</taxon>
        <taxon>Didymosphaeriaceae</taxon>
        <taxon>Paraphaeosphaeria</taxon>
    </lineage>
</organism>
<dbReference type="InterPro" id="IPR000182">
    <property type="entry name" value="GNAT_dom"/>
</dbReference>
<sequence length="260" mass="28475">MSSSTIQIQKLGPDVISEEMLVQAATLFSSAYGIWGSLAQEKMSKFCKPGHRVKMSAERLRQQSLAPGTRSVLVRAVSGDKLAGYAFATRWDYQGRQVCWITQLCIDPELRSQKLATKILLALRDGEKDRGFGILSSHPHAILAALRAFGRGIEEIDMDIVKLHARGILDASPVDYVKSCKLKGTLFGEKGDDGSVCSADTGFWVDHDEPMAALEQVKAKGVKWAFGELLEGCEFIVVVKGAEVESAGDRVRRQENSSDL</sequence>
<protein>
    <recommendedName>
        <fullName evidence="1">N-acetyltransferase domain-containing protein</fullName>
    </recommendedName>
</protein>
<accession>A0A177CH59</accession>
<dbReference type="OrthoDB" id="2019666at2759"/>
<dbReference type="SUPFAM" id="SSF55729">
    <property type="entry name" value="Acyl-CoA N-acyltransferases (Nat)"/>
    <property type="match status" value="1"/>
</dbReference>
<gene>
    <name evidence="2" type="ORF">CC84DRAFT_1164585</name>
</gene>
<evidence type="ECO:0000313" key="3">
    <source>
        <dbReference type="Proteomes" id="UP000077069"/>
    </source>
</evidence>
<reference evidence="2 3" key="1">
    <citation type="submission" date="2016-05" db="EMBL/GenBank/DDBJ databases">
        <title>Comparative analysis of secretome profiles of manganese(II)-oxidizing ascomycete fungi.</title>
        <authorList>
            <consortium name="DOE Joint Genome Institute"/>
            <person name="Zeiner C.A."/>
            <person name="Purvine S.O."/>
            <person name="Zink E.M."/>
            <person name="Wu S."/>
            <person name="Pasa-Tolic L."/>
            <person name="Chaput D.L."/>
            <person name="Haridas S."/>
            <person name="Grigoriev I.V."/>
            <person name="Santelli C.M."/>
            <person name="Hansel C.M."/>
        </authorList>
    </citation>
    <scope>NUCLEOTIDE SEQUENCE [LARGE SCALE GENOMIC DNA]</scope>
    <source>
        <strain evidence="2 3">AP3s5-JAC2a</strain>
    </source>
</reference>
<dbReference type="InParanoid" id="A0A177CH59"/>
<dbReference type="EMBL" id="KV441552">
    <property type="protein sequence ID" value="OAG06282.1"/>
    <property type="molecule type" value="Genomic_DNA"/>
</dbReference>
<proteinExistence type="predicted"/>